<feature type="domain" description="AB hydrolase-1" evidence="1">
    <location>
        <begin position="26"/>
        <end position="252"/>
    </location>
</feature>
<dbReference type="Gene3D" id="3.40.50.1820">
    <property type="entry name" value="alpha/beta hydrolase"/>
    <property type="match status" value="1"/>
</dbReference>
<evidence type="ECO:0000313" key="2">
    <source>
        <dbReference type="EMBL" id="MFD2233209.1"/>
    </source>
</evidence>
<dbReference type="GO" id="GO:0016787">
    <property type="term" value="F:hydrolase activity"/>
    <property type="evidence" value="ECO:0007669"/>
    <property type="project" value="UniProtKB-KW"/>
</dbReference>
<proteinExistence type="predicted"/>
<name>A0ABW5C7A6_9PROT</name>
<dbReference type="PANTHER" id="PTHR43194:SF5">
    <property type="entry name" value="PIMELOYL-[ACYL-CARRIER PROTEIN] METHYL ESTER ESTERASE"/>
    <property type="match status" value="1"/>
</dbReference>
<protein>
    <submittedName>
        <fullName evidence="2">Alpha/beta fold hydrolase</fullName>
    </submittedName>
</protein>
<accession>A0ABW5C7A6</accession>
<dbReference type="SUPFAM" id="SSF53474">
    <property type="entry name" value="alpha/beta-Hydrolases"/>
    <property type="match status" value="1"/>
</dbReference>
<dbReference type="InterPro" id="IPR000073">
    <property type="entry name" value="AB_hydrolase_1"/>
</dbReference>
<dbReference type="Pfam" id="PF12697">
    <property type="entry name" value="Abhydrolase_6"/>
    <property type="match status" value="1"/>
</dbReference>
<dbReference type="PANTHER" id="PTHR43194">
    <property type="entry name" value="HYDROLASE ALPHA/BETA FOLD FAMILY"/>
    <property type="match status" value="1"/>
</dbReference>
<evidence type="ECO:0000313" key="3">
    <source>
        <dbReference type="Proteomes" id="UP001597296"/>
    </source>
</evidence>
<dbReference type="InterPro" id="IPR029058">
    <property type="entry name" value="AB_hydrolase_fold"/>
</dbReference>
<keyword evidence="2" id="KW-0378">Hydrolase</keyword>
<dbReference type="RefSeq" id="WP_377314990.1">
    <property type="nucleotide sequence ID" value="NZ_JBHUIY010000007.1"/>
</dbReference>
<organism evidence="2 3">
    <name type="scientific">Phaeospirillum tilakii</name>
    <dbReference type="NCBI Taxonomy" id="741673"/>
    <lineage>
        <taxon>Bacteria</taxon>
        <taxon>Pseudomonadati</taxon>
        <taxon>Pseudomonadota</taxon>
        <taxon>Alphaproteobacteria</taxon>
        <taxon>Rhodospirillales</taxon>
        <taxon>Rhodospirillaceae</taxon>
        <taxon>Phaeospirillum</taxon>
    </lineage>
</organism>
<sequence length="256" mass="25530">MWCDLDAGRVFVATGGVPFDPARPVVLLVHGAGADHSVWALQSRGLARRGCAVLACDLPGHGRSGGTAPATIAAVADRLAELLAAVGAARATVVGHSMGALAALDLAARHPDRVGGLVLLGAAARMPVHPDLLAAARDDLPRAAAMIAAWGHGGGAGGVPGLYPPALTRRLVEASPPGALAAGLAACDAYDGTEAAARVRAPTLLLLGGADRMSPAKAGQALAGLIPGARVTRLEGAGHMLMADRPEAVLDALLTR</sequence>
<dbReference type="PRINTS" id="PR00111">
    <property type="entry name" value="ABHYDROLASE"/>
</dbReference>
<evidence type="ECO:0000259" key="1">
    <source>
        <dbReference type="Pfam" id="PF12697"/>
    </source>
</evidence>
<gene>
    <name evidence="2" type="ORF">ACFSNB_05270</name>
</gene>
<dbReference type="InterPro" id="IPR050228">
    <property type="entry name" value="Carboxylesterase_BioH"/>
</dbReference>
<comment type="caution">
    <text evidence="2">The sequence shown here is derived from an EMBL/GenBank/DDBJ whole genome shotgun (WGS) entry which is preliminary data.</text>
</comment>
<dbReference type="Proteomes" id="UP001597296">
    <property type="component" value="Unassembled WGS sequence"/>
</dbReference>
<keyword evidence="3" id="KW-1185">Reference proteome</keyword>
<dbReference type="EMBL" id="JBHUIY010000007">
    <property type="protein sequence ID" value="MFD2233209.1"/>
    <property type="molecule type" value="Genomic_DNA"/>
</dbReference>
<reference evidence="3" key="1">
    <citation type="journal article" date="2019" name="Int. J. Syst. Evol. Microbiol.">
        <title>The Global Catalogue of Microorganisms (GCM) 10K type strain sequencing project: providing services to taxonomists for standard genome sequencing and annotation.</title>
        <authorList>
            <consortium name="The Broad Institute Genomics Platform"/>
            <consortium name="The Broad Institute Genome Sequencing Center for Infectious Disease"/>
            <person name="Wu L."/>
            <person name="Ma J."/>
        </authorList>
    </citation>
    <scope>NUCLEOTIDE SEQUENCE [LARGE SCALE GENOMIC DNA]</scope>
    <source>
        <strain evidence="3">KCTC 15012</strain>
    </source>
</reference>